<evidence type="ECO:0000313" key="8">
    <source>
        <dbReference type="Proteomes" id="UP000010798"/>
    </source>
</evidence>
<protein>
    <submittedName>
        <fullName evidence="7">Serine/threonine protein kinase</fullName>
    </submittedName>
</protein>
<keyword evidence="7" id="KW-0723">Serine/threonine-protein kinase</keyword>
<evidence type="ECO:0000259" key="6">
    <source>
        <dbReference type="PROSITE" id="PS50011"/>
    </source>
</evidence>
<accession>L0DL09</accession>
<keyword evidence="3 7" id="KW-0418">Kinase</keyword>
<dbReference type="GO" id="GO:0005524">
    <property type="term" value="F:ATP binding"/>
    <property type="evidence" value="ECO:0007669"/>
    <property type="project" value="UniProtKB-KW"/>
</dbReference>
<dbReference type="Pfam" id="PF00069">
    <property type="entry name" value="Pkinase"/>
    <property type="match status" value="1"/>
</dbReference>
<keyword evidence="1" id="KW-0808">Transferase</keyword>
<dbReference type="CDD" id="cd14014">
    <property type="entry name" value="STKc_PknB_like"/>
    <property type="match status" value="1"/>
</dbReference>
<evidence type="ECO:0000256" key="5">
    <source>
        <dbReference type="SAM" id="MobiDB-lite"/>
    </source>
</evidence>
<dbReference type="GO" id="GO:0004674">
    <property type="term" value="F:protein serine/threonine kinase activity"/>
    <property type="evidence" value="ECO:0007669"/>
    <property type="project" value="UniProtKB-KW"/>
</dbReference>
<dbReference type="InterPro" id="IPR008271">
    <property type="entry name" value="Ser/Thr_kinase_AS"/>
</dbReference>
<dbReference type="AlphaFoldDB" id="L0DL09"/>
<feature type="domain" description="Protein kinase" evidence="6">
    <location>
        <begin position="58"/>
        <end position="343"/>
    </location>
</feature>
<dbReference type="InterPro" id="IPR000719">
    <property type="entry name" value="Prot_kinase_dom"/>
</dbReference>
<sequence>MNNSVGSKNAAINGKIAPFTPERSGTSDTIFQRRPGAFNRVDPGPGQKCQPNQQFGRFHLVERLGSGRQGQVWKAIQLEPIVETVALKLLAPALAHDPKRLAQFHREAEVGAQLESPSLLQTYEFGEINGFVFLTMPLVNGISLDEVIVQMRSGRARRPEGCWAWWSWLTEEAYIRAMVRVISRIARALAVAHANQVVHRDVKPANILMDRQLENRVYLSDFGLSRDLDGPPPLTTLYGTGTPLYMAPEKLAACPSDDTLCDVYALGVTLFEAVTRVHPLTIPEGLAPSDWVAYIAVATPSTPRAVNPRVPTSLEAVIMKAMHRDPAKRFPSASVLADELERLATGELGPRSVRPR</sequence>
<organism evidence="7 8">
    <name type="scientific">Singulisphaera acidiphila (strain ATCC BAA-1392 / DSM 18658 / VKM B-2454 / MOB10)</name>
    <dbReference type="NCBI Taxonomy" id="886293"/>
    <lineage>
        <taxon>Bacteria</taxon>
        <taxon>Pseudomonadati</taxon>
        <taxon>Planctomycetota</taxon>
        <taxon>Planctomycetia</taxon>
        <taxon>Isosphaerales</taxon>
        <taxon>Isosphaeraceae</taxon>
        <taxon>Singulisphaera</taxon>
    </lineage>
</organism>
<evidence type="ECO:0000256" key="1">
    <source>
        <dbReference type="ARBA" id="ARBA00022679"/>
    </source>
</evidence>
<dbReference type="STRING" id="886293.Sinac_5789"/>
<dbReference type="Proteomes" id="UP000010798">
    <property type="component" value="Chromosome"/>
</dbReference>
<keyword evidence="2" id="KW-0547">Nucleotide-binding</keyword>
<dbReference type="InterPro" id="IPR011009">
    <property type="entry name" value="Kinase-like_dom_sf"/>
</dbReference>
<dbReference type="Gene3D" id="1.10.510.10">
    <property type="entry name" value="Transferase(Phosphotransferase) domain 1"/>
    <property type="match status" value="1"/>
</dbReference>
<dbReference type="Gene3D" id="3.30.200.20">
    <property type="entry name" value="Phosphorylase Kinase, domain 1"/>
    <property type="match status" value="1"/>
</dbReference>
<dbReference type="KEGG" id="saci:Sinac_5789"/>
<dbReference type="PANTHER" id="PTHR43289">
    <property type="entry name" value="MITOGEN-ACTIVATED PROTEIN KINASE KINASE KINASE 20-RELATED"/>
    <property type="match status" value="1"/>
</dbReference>
<evidence type="ECO:0000256" key="3">
    <source>
        <dbReference type="ARBA" id="ARBA00022777"/>
    </source>
</evidence>
<dbReference type="HOGENOM" id="CLU_000288_63_44_0"/>
<name>L0DL09_SINAD</name>
<evidence type="ECO:0000256" key="2">
    <source>
        <dbReference type="ARBA" id="ARBA00022741"/>
    </source>
</evidence>
<dbReference type="EMBL" id="CP003364">
    <property type="protein sequence ID" value="AGA29917.1"/>
    <property type="molecule type" value="Genomic_DNA"/>
</dbReference>
<dbReference type="eggNOG" id="COG0515">
    <property type="taxonomic scope" value="Bacteria"/>
</dbReference>
<dbReference type="SUPFAM" id="SSF56112">
    <property type="entry name" value="Protein kinase-like (PK-like)"/>
    <property type="match status" value="1"/>
</dbReference>
<proteinExistence type="predicted"/>
<feature type="region of interest" description="Disordered" evidence="5">
    <location>
        <begin position="1"/>
        <end position="30"/>
    </location>
</feature>
<dbReference type="OrthoDB" id="278617at2"/>
<evidence type="ECO:0000313" key="7">
    <source>
        <dbReference type="EMBL" id="AGA29917.1"/>
    </source>
</evidence>
<dbReference type="RefSeq" id="WP_015249014.1">
    <property type="nucleotide sequence ID" value="NZ_JH621486.1"/>
</dbReference>
<dbReference type="PROSITE" id="PS00108">
    <property type="entry name" value="PROTEIN_KINASE_ST"/>
    <property type="match status" value="1"/>
</dbReference>
<dbReference type="PANTHER" id="PTHR43289:SF6">
    <property type="entry name" value="SERINE_THREONINE-PROTEIN KINASE NEKL-3"/>
    <property type="match status" value="1"/>
</dbReference>
<gene>
    <name evidence="7" type="ordered locus">Sinac_5789</name>
</gene>
<evidence type="ECO:0000256" key="4">
    <source>
        <dbReference type="ARBA" id="ARBA00022840"/>
    </source>
</evidence>
<reference evidence="7 8" key="1">
    <citation type="submission" date="2012-02" db="EMBL/GenBank/DDBJ databases">
        <title>Complete sequence of chromosome of Singulisphaera acidiphila DSM 18658.</title>
        <authorList>
            <consortium name="US DOE Joint Genome Institute (JGI-PGF)"/>
            <person name="Lucas S."/>
            <person name="Copeland A."/>
            <person name="Lapidus A."/>
            <person name="Glavina del Rio T."/>
            <person name="Dalin E."/>
            <person name="Tice H."/>
            <person name="Bruce D."/>
            <person name="Goodwin L."/>
            <person name="Pitluck S."/>
            <person name="Peters L."/>
            <person name="Ovchinnikova G."/>
            <person name="Chertkov O."/>
            <person name="Kyrpides N."/>
            <person name="Mavromatis K."/>
            <person name="Ivanova N."/>
            <person name="Brettin T."/>
            <person name="Detter J.C."/>
            <person name="Han C."/>
            <person name="Larimer F."/>
            <person name="Land M."/>
            <person name="Hauser L."/>
            <person name="Markowitz V."/>
            <person name="Cheng J.-F."/>
            <person name="Hugenholtz P."/>
            <person name="Woyke T."/>
            <person name="Wu D."/>
            <person name="Tindall B."/>
            <person name="Pomrenke H."/>
            <person name="Brambilla E."/>
            <person name="Klenk H.-P."/>
            <person name="Eisen J.A."/>
        </authorList>
    </citation>
    <scope>NUCLEOTIDE SEQUENCE [LARGE SCALE GENOMIC DNA]</scope>
    <source>
        <strain evidence="8">ATCC BAA-1392 / DSM 18658 / VKM B-2454 / MOB10</strain>
    </source>
</reference>
<dbReference type="SMART" id="SM00220">
    <property type="entry name" value="S_TKc"/>
    <property type="match status" value="1"/>
</dbReference>
<dbReference type="PROSITE" id="PS50011">
    <property type="entry name" value="PROTEIN_KINASE_DOM"/>
    <property type="match status" value="1"/>
</dbReference>
<keyword evidence="4" id="KW-0067">ATP-binding</keyword>
<keyword evidence="8" id="KW-1185">Reference proteome</keyword>